<evidence type="ECO:0000313" key="2">
    <source>
        <dbReference type="EMBL" id="KAJ6996190.1"/>
    </source>
</evidence>
<name>A0AAD6QT76_9ROSI</name>
<dbReference type="EMBL" id="JAQIZT010000005">
    <property type="protein sequence ID" value="KAJ6996190.1"/>
    <property type="molecule type" value="Genomic_DNA"/>
</dbReference>
<accession>A0AAD6QT76</accession>
<sequence>MGDQEGSWPRSAMSIAHRMGAGSRSTQEGEPTL</sequence>
<comment type="caution">
    <text evidence="2">The sequence shown here is derived from an EMBL/GenBank/DDBJ whole genome shotgun (WGS) entry which is preliminary data.</text>
</comment>
<reference evidence="2" key="1">
    <citation type="journal article" date="2023" name="Mol. Ecol. Resour.">
        <title>Chromosome-level genome assembly of a triploid poplar Populus alba 'Berolinensis'.</title>
        <authorList>
            <person name="Chen S."/>
            <person name="Yu Y."/>
            <person name="Wang X."/>
            <person name="Wang S."/>
            <person name="Zhang T."/>
            <person name="Zhou Y."/>
            <person name="He R."/>
            <person name="Meng N."/>
            <person name="Wang Y."/>
            <person name="Liu W."/>
            <person name="Liu Z."/>
            <person name="Liu J."/>
            <person name="Guo Q."/>
            <person name="Huang H."/>
            <person name="Sederoff R.R."/>
            <person name="Wang G."/>
            <person name="Qu G."/>
            <person name="Chen S."/>
        </authorList>
    </citation>
    <scope>NUCLEOTIDE SEQUENCE</scope>
    <source>
        <strain evidence="2">SC-2020</strain>
    </source>
</reference>
<feature type="region of interest" description="Disordered" evidence="1">
    <location>
        <begin position="1"/>
        <end position="33"/>
    </location>
</feature>
<evidence type="ECO:0000256" key="1">
    <source>
        <dbReference type="SAM" id="MobiDB-lite"/>
    </source>
</evidence>
<proteinExistence type="predicted"/>
<keyword evidence="3" id="KW-1185">Reference proteome</keyword>
<gene>
    <name evidence="2" type="ORF">NC653_012937</name>
</gene>
<protein>
    <submittedName>
        <fullName evidence="2">Uncharacterized protein</fullName>
    </submittedName>
</protein>
<dbReference type="AlphaFoldDB" id="A0AAD6QT76"/>
<dbReference type="Proteomes" id="UP001164929">
    <property type="component" value="Chromosome 5"/>
</dbReference>
<evidence type="ECO:0000313" key="3">
    <source>
        <dbReference type="Proteomes" id="UP001164929"/>
    </source>
</evidence>
<organism evidence="2 3">
    <name type="scientific">Populus alba x Populus x berolinensis</name>
    <dbReference type="NCBI Taxonomy" id="444605"/>
    <lineage>
        <taxon>Eukaryota</taxon>
        <taxon>Viridiplantae</taxon>
        <taxon>Streptophyta</taxon>
        <taxon>Embryophyta</taxon>
        <taxon>Tracheophyta</taxon>
        <taxon>Spermatophyta</taxon>
        <taxon>Magnoliopsida</taxon>
        <taxon>eudicotyledons</taxon>
        <taxon>Gunneridae</taxon>
        <taxon>Pentapetalae</taxon>
        <taxon>rosids</taxon>
        <taxon>fabids</taxon>
        <taxon>Malpighiales</taxon>
        <taxon>Salicaceae</taxon>
        <taxon>Saliceae</taxon>
        <taxon>Populus</taxon>
    </lineage>
</organism>
<feature type="compositionally biased region" description="Polar residues" evidence="1">
    <location>
        <begin position="23"/>
        <end position="33"/>
    </location>
</feature>